<evidence type="ECO:0000313" key="2">
    <source>
        <dbReference type="EMBL" id="QFY61445.1"/>
    </source>
</evidence>
<sequence length="229" mass="25012">MADHTGGETGRVMQLLRKHAIFLIAVLIGFLVFLLLTTREVNARNVLAGWNVSAVIFIAATWRRMLRASVATIRKRAADLDFSDSLLMFLSIAAALASIAGIGLELHQVKEAEPSVALTRALVAVVTILISWVFLHTLFTVHYAHRFYGVDDDGDGLKGDGLKFPEGVEEPVYWDFLYYSFTIGVASQTADVATSTTAMRKLTLLHSVLSFLFNTTILALAINVGASLL</sequence>
<feature type="transmembrane region" description="Helical" evidence="1">
    <location>
        <begin position="116"/>
        <end position="139"/>
    </location>
</feature>
<dbReference type="Pfam" id="PF07077">
    <property type="entry name" value="DUF1345"/>
    <property type="match status" value="1"/>
</dbReference>
<dbReference type="InterPro" id="IPR009781">
    <property type="entry name" value="DUF1345"/>
</dbReference>
<name>A0A5Q0C811_9HYPH</name>
<keyword evidence="1" id="KW-0472">Membrane</keyword>
<keyword evidence="1" id="KW-1133">Transmembrane helix</keyword>
<dbReference type="Proteomes" id="UP000326881">
    <property type="component" value="Chromosome"/>
</dbReference>
<reference evidence="2 3" key="1">
    <citation type="submission" date="2019-08" db="EMBL/GenBank/DDBJ databases">
        <title>Prosopis cineraria nodule microbiome.</title>
        <authorList>
            <person name="Ali R."/>
            <person name="Chaluvadi S.R."/>
            <person name="Wang X."/>
        </authorList>
    </citation>
    <scope>NUCLEOTIDE SEQUENCE [LARGE SCALE GENOMIC DNA]</scope>
    <source>
        <strain evidence="2 3">BG7</strain>
    </source>
</reference>
<dbReference type="AlphaFoldDB" id="A0A5Q0C811"/>
<keyword evidence="1" id="KW-0812">Transmembrane</keyword>
<feature type="transmembrane region" description="Helical" evidence="1">
    <location>
        <begin position="48"/>
        <end position="66"/>
    </location>
</feature>
<gene>
    <name evidence="2" type="ORF">FZ934_14140</name>
</gene>
<proteinExistence type="predicted"/>
<accession>A0A5Q0C811</accession>
<protein>
    <submittedName>
        <fullName evidence="2">DUF1345 domain-containing protein</fullName>
    </submittedName>
</protein>
<feature type="transmembrane region" description="Helical" evidence="1">
    <location>
        <begin position="86"/>
        <end position="104"/>
    </location>
</feature>
<dbReference type="OrthoDB" id="64737at2"/>
<feature type="transmembrane region" description="Helical" evidence="1">
    <location>
        <begin position="204"/>
        <end position="226"/>
    </location>
</feature>
<dbReference type="KEGG" id="rgr:FZ934_14140"/>
<dbReference type="RefSeq" id="WP_153271572.1">
    <property type="nucleotide sequence ID" value="NZ_CP043498.1"/>
</dbReference>
<evidence type="ECO:0000256" key="1">
    <source>
        <dbReference type="SAM" id="Phobius"/>
    </source>
</evidence>
<keyword evidence="3" id="KW-1185">Reference proteome</keyword>
<evidence type="ECO:0000313" key="3">
    <source>
        <dbReference type="Proteomes" id="UP000326881"/>
    </source>
</evidence>
<organism evidence="2 3">
    <name type="scientific">Rhizobium grahamii</name>
    <dbReference type="NCBI Taxonomy" id="1120045"/>
    <lineage>
        <taxon>Bacteria</taxon>
        <taxon>Pseudomonadati</taxon>
        <taxon>Pseudomonadota</taxon>
        <taxon>Alphaproteobacteria</taxon>
        <taxon>Hyphomicrobiales</taxon>
        <taxon>Rhizobiaceae</taxon>
        <taxon>Rhizobium/Agrobacterium group</taxon>
        <taxon>Rhizobium</taxon>
    </lineage>
</organism>
<feature type="transmembrane region" description="Helical" evidence="1">
    <location>
        <begin position="20"/>
        <end position="36"/>
    </location>
</feature>
<dbReference type="EMBL" id="CP043498">
    <property type="protein sequence ID" value="QFY61445.1"/>
    <property type="molecule type" value="Genomic_DNA"/>
</dbReference>